<dbReference type="EMBL" id="JAIVGD010000028">
    <property type="protein sequence ID" value="KAH0738742.1"/>
    <property type="molecule type" value="Genomic_DNA"/>
</dbReference>
<sequence length="124" mass="14558">MKQFSIKQIYLRLRGDFQKVEWRRLVCNNLGAPRWIFILRLAVLNKFYTRDRLLKWGMVVNPSCPLCSMADESHLHLFFACTVSAQIWQKTINWLGISRSRATANATYKSSRAEVYRMVLEATI</sequence>
<evidence type="ECO:0000313" key="3">
    <source>
        <dbReference type="Proteomes" id="UP000826656"/>
    </source>
</evidence>
<organism evidence="2 3">
    <name type="scientific">Solanum tuberosum</name>
    <name type="common">Potato</name>
    <dbReference type="NCBI Taxonomy" id="4113"/>
    <lineage>
        <taxon>Eukaryota</taxon>
        <taxon>Viridiplantae</taxon>
        <taxon>Streptophyta</taxon>
        <taxon>Embryophyta</taxon>
        <taxon>Tracheophyta</taxon>
        <taxon>Spermatophyta</taxon>
        <taxon>Magnoliopsida</taxon>
        <taxon>eudicotyledons</taxon>
        <taxon>Gunneridae</taxon>
        <taxon>Pentapetalae</taxon>
        <taxon>asterids</taxon>
        <taxon>lamiids</taxon>
        <taxon>Solanales</taxon>
        <taxon>Solanaceae</taxon>
        <taxon>Solanoideae</taxon>
        <taxon>Solaneae</taxon>
        <taxon>Solanum</taxon>
    </lineage>
</organism>
<dbReference type="Pfam" id="PF13966">
    <property type="entry name" value="zf-RVT"/>
    <property type="match status" value="1"/>
</dbReference>
<accession>A0ABQ7TVJ7</accession>
<feature type="domain" description="Reverse transcriptase zinc-binding" evidence="1">
    <location>
        <begin position="4"/>
        <end position="88"/>
    </location>
</feature>
<comment type="caution">
    <text evidence="2">The sequence shown here is derived from an EMBL/GenBank/DDBJ whole genome shotgun (WGS) entry which is preliminary data.</text>
</comment>
<reference evidence="2 3" key="1">
    <citation type="journal article" date="2021" name="bioRxiv">
        <title>Chromosome-scale and haplotype-resolved genome assembly of a tetraploid potato cultivar.</title>
        <authorList>
            <person name="Sun H."/>
            <person name="Jiao W.-B."/>
            <person name="Krause K."/>
            <person name="Campoy J.A."/>
            <person name="Goel M."/>
            <person name="Folz-Donahue K."/>
            <person name="Kukat C."/>
            <person name="Huettel B."/>
            <person name="Schneeberger K."/>
        </authorList>
    </citation>
    <scope>NUCLEOTIDE SEQUENCE [LARGE SCALE GENOMIC DNA]</scope>
    <source>
        <strain evidence="2">SolTubOtavaFocal</strain>
        <tissue evidence="2">Leaves</tissue>
    </source>
</reference>
<protein>
    <recommendedName>
        <fullName evidence="1">Reverse transcriptase zinc-binding domain-containing protein</fullName>
    </recommendedName>
</protein>
<evidence type="ECO:0000313" key="2">
    <source>
        <dbReference type="EMBL" id="KAH0738742.1"/>
    </source>
</evidence>
<evidence type="ECO:0000259" key="1">
    <source>
        <dbReference type="Pfam" id="PF13966"/>
    </source>
</evidence>
<dbReference type="InterPro" id="IPR026960">
    <property type="entry name" value="RVT-Znf"/>
</dbReference>
<dbReference type="Proteomes" id="UP000826656">
    <property type="component" value="Unassembled WGS sequence"/>
</dbReference>
<gene>
    <name evidence="2" type="ORF">KY290_037447</name>
</gene>
<name>A0ABQ7TVJ7_SOLTU</name>
<proteinExistence type="predicted"/>
<keyword evidence="3" id="KW-1185">Reference proteome</keyword>